<keyword evidence="2" id="KW-1185">Reference proteome</keyword>
<reference evidence="1 2" key="1">
    <citation type="submission" date="2021-03" db="EMBL/GenBank/DDBJ databases">
        <title>Assistant Professor.</title>
        <authorList>
            <person name="Huq M.A."/>
        </authorList>
    </citation>
    <scope>NUCLEOTIDE SEQUENCE [LARGE SCALE GENOMIC DNA]</scope>
    <source>
        <strain evidence="1 2">MAH-29</strain>
    </source>
</reference>
<comment type="caution">
    <text evidence="1">The sequence shown here is derived from an EMBL/GenBank/DDBJ whole genome shotgun (WGS) entry which is preliminary data.</text>
</comment>
<evidence type="ECO:0000313" key="1">
    <source>
        <dbReference type="EMBL" id="MBO9200539.1"/>
    </source>
</evidence>
<protein>
    <submittedName>
        <fullName evidence="1">Uncharacterized protein</fullName>
    </submittedName>
</protein>
<sequence>MMHILIKAIPVRIREFITYVNKLHRGMEAGAMPLGVYNKKLYPYQAASNSCLLQLKNDSYIKY</sequence>
<evidence type="ECO:0000313" key="2">
    <source>
        <dbReference type="Proteomes" id="UP000677244"/>
    </source>
</evidence>
<name>A0ABS3YRL6_9BACT</name>
<organism evidence="1 2">
    <name type="scientific">Niastella soli</name>
    <dbReference type="NCBI Taxonomy" id="2821487"/>
    <lineage>
        <taxon>Bacteria</taxon>
        <taxon>Pseudomonadati</taxon>
        <taxon>Bacteroidota</taxon>
        <taxon>Chitinophagia</taxon>
        <taxon>Chitinophagales</taxon>
        <taxon>Chitinophagaceae</taxon>
        <taxon>Niastella</taxon>
    </lineage>
</organism>
<accession>A0ABS3YRL6</accession>
<dbReference type="Proteomes" id="UP000677244">
    <property type="component" value="Unassembled WGS sequence"/>
</dbReference>
<dbReference type="EMBL" id="JAGHKO010000001">
    <property type="protein sequence ID" value="MBO9200539.1"/>
    <property type="molecule type" value="Genomic_DNA"/>
</dbReference>
<proteinExistence type="predicted"/>
<dbReference type="RefSeq" id="WP_209138579.1">
    <property type="nucleotide sequence ID" value="NZ_JAGHKO010000001.1"/>
</dbReference>
<gene>
    <name evidence="1" type="ORF">J7I42_09720</name>
</gene>